<dbReference type="Proteomes" id="UP001139336">
    <property type="component" value="Unassembled WGS sequence"/>
</dbReference>
<feature type="transmembrane region" description="Helical" evidence="7">
    <location>
        <begin position="310"/>
        <end position="333"/>
    </location>
</feature>
<dbReference type="InterPro" id="IPR020846">
    <property type="entry name" value="MFS_dom"/>
</dbReference>
<evidence type="ECO:0000256" key="7">
    <source>
        <dbReference type="SAM" id="Phobius"/>
    </source>
</evidence>
<keyword evidence="3" id="KW-1003">Cell membrane</keyword>
<keyword evidence="5 7" id="KW-1133">Transmembrane helix</keyword>
<sequence>MKKILWPVIIPALLFAIAIGTTTPVLIIAGLQVGATQPMAAGIVAFMGITSLACTIPAGQFIDRVGDARAMTVASLAAVLVTGVTVLALVIHSLPLYALSLMLRAPIQDMWNLARQAFVATVLPRESLGRGMTALGGTMRVGNLLGPLLSAGLLLFFPVWSVFVLSALCALLAIGVLRLPAARALDDAVATPSRTAPASPEAPAAEPSPSLRELPVRWKAVVLAGLSIVTLGLARSAMPVVVQLWGLSLGLHNSEISLVIALGSAVELCLMVPGAYIKDSMGRVTTLTTCLGIFGAGFLLMVAIPTSPGLWIAMLVMALGNGLGTGINMTIGADLSPAQGRAKFLGVWALFNTGGQLGGPSVISALIAAASLSVGVISCGALAILGAVWAFAWRGTLQLPTRVRESVRESRP</sequence>
<dbReference type="GO" id="GO:0022857">
    <property type="term" value="F:transmembrane transporter activity"/>
    <property type="evidence" value="ECO:0007669"/>
    <property type="project" value="InterPro"/>
</dbReference>
<dbReference type="PANTHER" id="PTHR23517">
    <property type="entry name" value="RESISTANCE PROTEIN MDTM, PUTATIVE-RELATED-RELATED"/>
    <property type="match status" value="1"/>
</dbReference>
<reference evidence="9" key="1">
    <citation type="submission" date="2022-01" db="EMBL/GenBank/DDBJ databases">
        <title>Corynebacterium sp. nov isolated from isolated from the feces of the greater white-fronted geese (Anser albifrons) at Poyang Lake, PR China.</title>
        <authorList>
            <person name="Liu Q."/>
        </authorList>
    </citation>
    <scope>NUCLEOTIDE SEQUENCE</scope>
    <source>
        <strain evidence="9">JCM 32435</strain>
    </source>
</reference>
<comment type="subcellular location">
    <subcellularLocation>
        <location evidence="1">Cell membrane</location>
        <topology evidence="1">Multi-pass membrane protein</topology>
    </subcellularLocation>
</comment>
<dbReference type="SUPFAM" id="SSF103473">
    <property type="entry name" value="MFS general substrate transporter"/>
    <property type="match status" value="1"/>
</dbReference>
<dbReference type="InterPro" id="IPR011701">
    <property type="entry name" value="MFS"/>
</dbReference>
<dbReference type="Pfam" id="PF07690">
    <property type="entry name" value="MFS_1"/>
    <property type="match status" value="1"/>
</dbReference>
<feature type="transmembrane region" description="Helical" evidence="7">
    <location>
        <begin position="345"/>
        <end position="368"/>
    </location>
</feature>
<accession>A0A9X1QRJ3</accession>
<dbReference type="RefSeq" id="WP_236118676.1">
    <property type="nucleotide sequence ID" value="NZ_JAKGSI010000003.1"/>
</dbReference>
<keyword evidence="6 7" id="KW-0472">Membrane</keyword>
<dbReference type="EMBL" id="JAKGSI010000003">
    <property type="protein sequence ID" value="MCF4006865.1"/>
    <property type="molecule type" value="Genomic_DNA"/>
</dbReference>
<gene>
    <name evidence="9" type="ORF">L1O03_06685</name>
</gene>
<evidence type="ECO:0000256" key="6">
    <source>
        <dbReference type="ARBA" id="ARBA00023136"/>
    </source>
</evidence>
<dbReference type="AlphaFoldDB" id="A0A9X1QRJ3"/>
<feature type="transmembrane region" description="Helical" evidence="7">
    <location>
        <begin position="153"/>
        <end position="177"/>
    </location>
</feature>
<organism evidence="9 10">
    <name type="scientific">Corynebacterium uropygiale</name>
    <dbReference type="NCBI Taxonomy" id="1775911"/>
    <lineage>
        <taxon>Bacteria</taxon>
        <taxon>Bacillati</taxon>
        <taxon>Actinomycetota</taxon>
        <taxon>Actinomycetes</taxon>
        <taxon>Mycobacteriales</taxon>
        <taxon>Corynebacteriaceae</taxon>
        <taxon>Corynebacterium</taxon>
    </lineage>
</organism>
<proteinExistence type="predicted"/>
<dbReference type="GO" id="GO:0005886">
    <property type="term" value="C:plasma membrane"/>
    <property type="evidence" value="ECO:0007669"/>
    <property type="project" value="UniProtKB-SubCell"/>
</dbReference>
<evidence type="ECO:0000256" key="4">
    <source>
        <dbReference type="ARBA" id="ARBA00022692"/>
    </source>
</evidence>
<feature type="transmembrane region" description="Helical" evidence="7">
    <location>
        <begin position="284"/>
        <end position="304"/>
    </location>
</feature>
<dbReference type="InterPro" id="IPR050171">
    <property type="entry name" value="MFS_Transporters"/>
</dbReference>
<comment type="caution">
    <text evidence="9">The sequence shown here is derived from an EMBL/GenBank/DDBJ whole genome shotgun (WGS) entry which is preliminary data.</text>
</comment>
<dbReference type="InterPro" id="IPR036259">
    <property type="entry name" value="MFS_trans_sf"/>
</dbReference>
<keyword evidence="10" id="KW-1185">Reference proteome</keyword>
<dbReference type="PROSITE" id="PS50850">
    <property type="entry name" value="MFS"/>
    <property type="match status" value="1"/>
</dbReference>
<feature type="transmembrane region" description="Helical" evidence="7">
    <location>
        <begin position="39"/>
        <end position="58"/>
    </location>
</feature>
<keyword evidence="2" id="KW-0813">Transport</keyword>
<feature type="transmembrane region" description="Helical" evidence="7">
    <location>
        <begin position="70"/>
        <end position="94"/>
    </location>
</feature>
<evidence type="ECO:0000256" key="3">
    <source>
        <dbReference type="ARBA" id="ARBA00022475"/>
    </source>
</evidence>
<feature type="domain" description="Major facilitator superfamily (MFS) profile" evidence="8">
    <location>
        <begin position="213"/>
        <end position="412"/>
    </location>
</feature>
<evidence type="ECO:0000256" key="2">
    <source>
        <dbReference type="ARBA" id="ARBA00022448"/>
    </source>
</evidence>
<evidence type="ECO:0000256" key="1">
    <source>
        <dbReference type="ARBA" id="ARBA00004651"/>
    </source>
</evidence>
<feature type="transmembrane region" description="Helical" evidence="7">
    <location>
        <begin position="258"/>
        <end position="277"/>
    </location>
</feature>
<evidence type="ECO:0000313" key="9">
    <source>
        <dbReference type="EMBL" id="MCF4006865.1"/>
    </source>
</evidence>
<feature type="transmembrane region" description="Helical" evidence="7">
    <location>
        <begin position="12"/>
        <end position="33"/>
    </location>
</feature>
<keyword evidence="4 7" id="KW-0812">Transmembrane</keyword>
<protein>
    <submittedName>
        <fullName evidence="9">MFS transporter</fullName>
    </submittedName>
</protein>
<feature type="transmembrane region" description="Helical" evidence="7">
    <location>
        <begin position="374"/>
        <end position="393"/>
    </location>
</feature>
<evidence type="ECO:0000256" key="5">
    <source>
        <dbReference type="ARBA" id="ARBA00022989"/>
    </source>
</evidence>
<evidence type="ECO:0000313" key="10">
    <source>
        <dbReference type="Proteomes" id="UP001139336"/>
    </source>
</evidence>
<dbReference type="Gene3D" id="1.20.1250.20">
    <property type="entry name" value="MFS general substrate transporter like domains"/>
    <property type="match status" value="2"/>
</dbReference>
<name>A0A9X1QRJ3_9CORY</name>
<feature type="transmembrane region" description="Helical" evidence="7">
    <location>
        <begin position="220"/>
        <end position="238"/>
    </location>
</feature>
<evidence type="ECO:0000259" key="8">
    <source>
        <dbReference type="PROSITE" id="PS50850"/>
    </source>
</evidence>